<protein>
    <submittedName>
        <fullName evidence="2">Uncharacterized protein</fullName>
    </submittedName>
</protein>
<evidence type="ECO:0000313" key="2">
    <source>
        <dbReference type="EMBL" id="CAI6086983.1"/>
    </source>
</evidence>
<gene>
    <name evidence="2" type="ORF">CCHLO57077_00009958</name>
</gene>
<comment type="caution">
    <text evidence="2">The sequence shown here is derived from an EMBL/GenBank/DDBJ whole genome shotgun (WGS) entry which is preliminary data.</text>
</comment>
<evidence type="ECO:0000313" key="3">
    <source>
        <dbReference type="Proteomes" id="UP001160390"/>
    </source>
</evidence>
<keyword evidence="3" id="KW-1185">Reference proteome</keyword>
<dbReference type="EMBL" id="CABFNP030000789">
    <property type="protein sequence ID" value="CAI6086983.1"/>
    <property type="molecule type" value="Genomic_DNA"/>
</dbReference>
<accession>A0AA35M0A8</accession>
<evidence type="ECO:0000256" key="1">
    <source>
        <dbReference type="SAM" id="MobiDB-lite"/>
    </source>
</evidence>
<dbReference type="Proteomes" id="UP001160390">
    <property type="component" value="Unassembled WGS sequence"/>
</dbReference>
<feature type="compositionally biased region" description="Polar residues" evidence="1">
    <location>
        <begin position="17"/>
        <end position="26"/>
    </location>
</feature>
<proteinExistence type="predicted"/>
<sequence>MSTYQTPAPAPAPETAMSQQLMIHPQSANADYSNRDVFKDIKIEKDSLFLRGVHLAAGTAAKHAAEPQNQGIQAPIPLVLADKNTLLDGSIMVLGPLTSSDLKTVMETWLESRKLREQKDDKEAL</sequence>
<dbReference type="AlphaFoldDB" id="A0AA35M0A8"/>
<reference evidence="2" key="1">
    <citation type="submission" date="2023-01" db="EMBL/GenBank/DDBJ databases">
        <authorList>
            <person name="Piombo E."/>
        </authorList>
    </citation>
    <scope>NUCLEOTIDE SEQUENCE</scope>
</reference>
<feature type="region of interest" description="Disordered" evidence="1">
    <location>
        <begin position="1"/>
        <end position="26"/>
    </location>
</feature>
<organism evidence="2 3">
    <name type="scientific">Clonostachys chloroleuca</name>
    <dbReference type="NCBI Taxonomy" id="1926264"/>
    <lineage>
        <taxon>Eukaryota</taxon>
        <taxon>Fungi</taxon>
        <taxon>Dikarya</taxon>
        <taxon>Ascomycota</taxon>
        <taxon>Pezizomycotina</taxon>
        <taxon>Sordariomycetes</taxon>
        <taxon>Hypocreomycetidae</taxon>
        <taxon>Hypocreales</taxon>
        <taxon>Bionectriaceae</taxon>
        <taxon>Clonostachys</taxon>
    </lineage>
</organism>
<name>A0AA35M0A8_9HYPO</name>